<comment type="caution">
    <text evidence="3">The sequence shown here is derived from an EMBL/GenBank/DDBJ whole genome shotgun (WGS) entry which is preliminary data.</text>
</comment>
<feature type="transmembrane region" description="Helical" evidence="1">
    <location>
        <begin position="12"/>
        <end position="36"/>
    </location>
</feature>
<feature type="transmembrane region" description="Helical" evidence="1">
    <location>
        <begin position="88"/>
        <end position="109"/>
    </location>
</feature>
<feature type="transmembrane region" description="Helical" evidence="1">
    <location>
        <begin position="121"/>
        <end position="143"/>
    </location>
</feature>
<protein>
    <recommendedName>
        <fullName evidence="2">DUF2231 domain-containing protein</fullName>
    </recommendedName>
</protein>
<dbReference type="Pfam" id="PF09990">
    <property type="entry name" value="DUF2231"/>
    <property type="match status" value="1"/>
</dbReference>
<evidence type="ECO:0000256" key="1">
    <source>
        <dbReference type="SAM" id="Phobius"/>
    </source>
</evidence>
<dbReference type="RefSeq" id="WP_345062935.1">
    <property type="nucleotide sequence ID" value="NZ_BAABCN010000002.1"/>
</dbReference>
<keyword evidence="1" id="KW-0812">Transmembrane</keyword>
<dbReference type="Proteomes" id="UP001501803">
    <property type="component" value="Unassembled WGS sequence"/>
</dbReference>
<feature type="transmembrane region" description="Helical" evidence="1">
    <location>
        <begin position="43"/>
        <end position="68"/>
    </location>
</feature>
<accession>A0ABP7K834</accession>
<evidence type="ECO:0000313" key="4">
    <source>
        <dbReference type="Proteomes" id="UP001501803"/>
    </source>
</evidence>
<keyword evidence="1" id="KW-1133">Transmembrane helix</keyword>
<organism evidence="3 4">
    <name type="scientific">Leifsonia kafniensis</name>
    <dbReference type="NCBI Taxonomy" id="475957"/>
    <lineage>
        <taxon>Bacteria</taxon>
        <taxon>Bacillati</taxon>
        <taxon>Actinomycetota</taxon>
        <taxon>Actinomycetes</taxon>
        <taxon>Micrococcales</taxon>
        <taxon>Microbacteriaceae</taxon>
        <taxon>Leifsonia</taxon>
    </lineage>
</organism>
<dbReference type="InterPro" id="IPR019251">
    <property type="entry name" value="DUF2231_TM"/>
</dbReference>
<dbReference type="EMBL" id="BAABCN010000002">
    <property type="protein sequence ID" value="GAA3868838.1"/>
    <property type="molecule type" value="Genomic_DNA"/>
</dbReference>
<proteinExistence type="predicted"/>
<name>A0ABP7K834_9MICO</name>
<evidence type="ECO:0000259" key="2">
    <source>
        <dbReference type="Pfam" id="PF09990"/>
    </source>
</evidence>
<gene>
    <name evidence="3" type="ORF">GCM10022381_10220</name>
</gene>
<keyword evidence="1" id="KW-0472">Membrane</keyword>
<sequence length="167" mass="18241">MDIYQVNGLPLHVLLVHVVVILVPATALCLVLFALWPAARRRLGIVMAILGAIVIAVVPVTAQAGQWLKDRVADTPRIDAHANLARGLWPWTLALGILAIASWLWYFFLSRRDTQRAPRAGTRRAIAILIAVLAIGIGGYATYQTVLIGEAGSRAIWENSFSDTPLR</sequence>
<evidence type="ECO:0000313" key="3">
    <source>
        <dbReference type="EMBL" id="GAA3868838.1"/>
    </source>
</evidence>
<keyword evidence="4" id="KW-1185">Reference proteome</keyword>
<feature type="domain" description="DUF2231" evidence="2">
    <location>
        <begin position="8"/>
        <end position="152"/>
    </location>
</feature>
<reference evidence="4" key="1">
    <citation type="journal article" date="2019" name="Int. J. Syst. Evol. Microbiol.">
        <title>The Global Catalogue of Microorganisms (GCM) 10K type strain sequencing project: providing services to taxonomists for standard genome sequencing and annotation.</title>
        <authorList>
            <consortium name="The Broad Institute Genomics Platform"/>
            <consortium name="The Broad Institute Genome Sequencing Center for Infectious Disease"/>
            <person name="Wu L."/>
            <person name="Ma J."/>
        </authorList>
    </citation>
    <scope>NUCLEOTIDE SEQUENCE [LARGE SCALE GENOMIC DNA]</scope>
    <source>
        <strain evidence="4">JCM 17021</strain>
    </source>
</reference>